<accession>A0A2H5N1J5</accession>
<name>A0A2H5N1J5_CITUN</name>
<gene>
    <name evidence="1" type="ORF">CUMW_282390</name>
</gene>
<evidence type="ECO:0000313" key="2">
    <source>
        <dbReference type="Proteomes" id="UP000236630"/>
    </source>
</evidence>
<keyword evidence="2" id="KW-1185">Reference proteome</keyword>
<dbReference type="Proteomes" id="UP000236630">
    <property type="component" value="Unassembled WGS sequence"/>
</dbReference>
<sequence>MGTPCAGYTDWSEGLIATTFSLIADDEINGNIDLLVVPQYGRNPDHTG</sequence>
<organism evidence="1 2">
    <name type="scientific">Citrus unshiu</name>
    <name type="common">Satsuma mandarin</name>
    <name type="synonym">Citrus nobilis var. unshiu</name>
    <dbReference type="NCBI Taxonomy" id="55188"/>
    <lineage>
        <taxon>Eukaryota</taxon>
        <taxon>Viridiplantae</taxon>
        <taxon>Streptophyta</taxon>
        <taxon>Embryophyta</taxon>
        <taxon>Tracheophyta</taxon>
        <taxon>Spermatophyta</taxon>
        <taxon>Magnoliopsida</taxon>
        <taxon>eudicotyledons</taxon>
        <taxon>Gunneridae</taxon>
        <taxon>Pentapetalae</taxon>
        <taxon>rosids</taxon>
        <taxon>malvids</taxon>
        <taxon>Sapindales</taxon>
        <taxon>Rutaceae</taxon>
        <taxon>Aurantioideae</taxon>
        <taxon>Citrus</taxon>
    </lineage>
</organism>
<protein>
    <submittedName>
        <fullName evidence="1">Uncharacterized protein</fullName>
    </submittedName>
</protein>
<reference evidence="1 2" key="1">
    <citation type="journal article" date="2017" name="Front. Genet.">
        <title>Draft sequencing of the heterozygous diploid genome of Satsuma (Citrus unshiu Marc.) using a hybrid assembly approach.</title>
        <authorList>
            <person name="Shimizu T."/>
            <person name="Tanizawa Y."/>
            <person name="Mochizuki T."/>
            <person name="Nagasaki H."/>
            <person name="Yoshioka T."/>
            <person name="Toyoda A."/>
            <person name="Fujiyama A."/>
            <person name="Kaminuma E."/>
            <person name="Nakamura Y."/>
        </authorList>
    </citation>
    <scope>NUCLEOTIDE SEQUENCE [LARGE SCALE GENOMIC DNA]</scope>
    <source>
        <strain evidence="2">cv. Miyagawa wase</strain>
    </source>
</reference>
<evidence type="ECO:0000313" key="1">
    <source>
        <dbReference type="EMBL" id="GAY34088.1"/>
    </source>
</evidence>
<proteinExistence type="predicted"/>
<dbReference type="AlphaFoldDB" id="A0A2H5N1J5"/>
<comment type="caution">
    <text evidence="1">The sequence shown here is derived from an EMBL/GenBank/DDBJ whole genome shotgun (WGS) entry which is preliminary data.</text>
</comment>
<dbReference type="EMBL" id="BDQV01003195">
    <property type="protein sequence ID" value="GAY34088.1"/>
    <property type="molecule type" value="Genomic_DNA"/>
</dbReference>